<keyword evidence="2" id="KW-0472">Membrane</keyword>
<dbReference type="Proteomes" id="UP000319383">
    <property type="component" value="Chromosome"/>
</dbReference>
<feature type="transmembrane region" description="Helical" evidence="2">
    <location>
        <begin position="134"/>
        <end position="152"/>
    </location>
</feature>
<feature type="transmembrane region" description="Helical" evidence="2">
    <location>
        <begin position="158"/>
        <end position="177"/>
    </location>
</feature>
<evidence type="ECO:0000313" key="4">
    <source>
        <dbReference type="EMBL" id="QDU45937.1"/>
    </source>
</evidence>
<keyword evidence="2" id="KW-0812">Transmembrane</keyword>
<evidence type="ECO:0000256" key="1">
    <source>
        <dbReference type="SAM" id="MobiDB-lite"/>
    </source>
</evidence>
<feature type="domain" description="DUF1559" evidence="3">
    <location>
        <begin position="226"/>
        <end position="364"/>
    </location>
</feature>
<proteinExistence type="predicted"/>
<feature type="region of interest" description="Disordered" evidence="1">
    <location>
        <begin position="1"/>
        <end position="60"/>
    </location>
</feature>
<dbReference type="PANTHER" id="PTHR30093">
    <property type="entry name" value="GENERAL SECRETION PATHWAY PROTEIN G"/>
    <property type="match status" value="1"/>
</dbReference>
<protein>
    <recommendedName>
        <fullName evidence="3">DUF1559 domain-containing protein</fullName>
    </recommendedName>
</protein>
<dbReference type="InterPro" id="IPR011453">
    <property type="entry name" value="DUF1559"/>
</dbReference>
<evidence type="ECO:0000256" key="2">
    <source>
        <dbReference type="SAM" id="Phobius"/>
    </source>
</evidence>
<accession>A0A517ZTX4</accession>
<keyword evidence="2" id="KW-1133">Transmembrane helix</keyword>
<feature type="transmembrane region" description="Helical" evidence="2">
    <location>
        <begin position="189"/>
        <end position="211"/>
    </location>
</feature>
<gene>
    <name evidence="4" type="ORF">Mal52_44340</name>
</gene>
<dbReference type="Pfam" id="PF07596">
    <property type="entry name" value="SBP_bac_10"/>
    <property type="match status" value="1"/>
</dbReference>
<sequence length="432" mass="46385">MSHGTDADPAGPPPEPAEESPTDPSTPTKPLASLWNLMGVKPTEIHPEAATKDTTVTPLRDQDTSKFDHIVEDALQSEIENAPAVSPTTESAPPAKPKRWRPSANANDLLGIEIRKPQSTTSAGRMSRKAKTSVWLGGLAIGLSAFAVYPGMWTKLPALTAGFIALFSGFLAADEIRTSRGRLLGMNQALLGMALSITGMFLGPLLAWAIGDLAAFQSHQQVTETRLETIGTAIEGFYDRQRQFPAGGKFSEQPGEKDRPMHGWMTALLPYMSYEQLHSKINPSLPFDDAVNATAMRTQVPEFLVAGVEQTTSINQYAAAHFAGVGGKEKDANGDTVHFGVFDKNSTVFHQDVSDGLSNTFLAGQIPGNYPAWGEPSNWRRISQGLNRDQRGFGSPGGGPVLFLMADGSVRSLAADTDPRVLHSMSTRDGTD</sequence>
<name>A0A517ZTX4_9PLAN</name>
<feature type="region of interest" description="Disordered" evidence="1">
    <location>
        <begin position="82"/>
        <end position="103"/>
    </location>
</feature>
<dbReference type="AlphaFoldDB" id="A0A517ZTX4"/>
<dbReference type="EMBL" id="CP036276">
    <property type="protein sequence ID" value="QDU45937.1"/>
    <property type="molecule type" value="Genomic_DNA"/>
</dbReference>
<evidence type="ECO:0000313" key="5">
    <source>
        <dbReference type="Proteomes" id="UP000319383"/>
    </source>
</evidence>
<evidence type="ECO:0000259" key="3">
    <source>
        <dbReference type="Pfam" id="PF07596"/>
    </source>
</evidence>
<reference evidence="4 5" key="1">
    <citation type="submission" date="2019-02" db="EMBL/GenBank/DDBJ databases">
        <title>Deep-cultivation of Planctomycetes and their phenomic and genomic characterization uncovers novel biology.</title>
        <authorList>
            <person name="Wiegand S."/>
            <person name="Jogler M."/>
            <person name="Boedeker C."/>
            <person name="Pinto D."/>
            <person name="Vollmers J."/>
            <person name="Rivas-Marin E."/>
            <person name="Kohn T."/>
            <person name="Peeters S.H."/>
            <person name="Heuer A."/>
            <person name="Rast P."/>
            <person name="Oberbeckmann S."/>
            <person name="Bunk B."/>
            <person name="Jeske O."/>
            <person name="Meyerdierks A."/>
            <person name="Storesund J.E."/>
            <person name="Kallscheuer N."/>
            <person name="Luecker S."/>
            <person name="Lage O.M."/>
            <person name="Pohl T."/>
            <person name="Merkel B.J."/>
            <person name="Hornburger P."/>
            <person name="Mueller R.-W."/>
            <person name="Bruemmer F."/>
            <person name="Labrenz M."/>
            <person name="Spormann A.M."/>
            <person name="Op den Camp H."/>
            <person name="Overmann J."/>
            <person name="Amann R."/>
            <person name="Jetten M.S.M."/>
            <person name="Mascher T."/>
            <person name="Medema M.H."/>
            <person name="Devos D.P."/>
            <person name="Kaster A.-K."/>
            <person name="Ovreas L."/>
            <person name="Rohde M."/>
            <person name="Galperin M.Y."/>
            <person name="Jogler C."/>
        </authorList>
    </citation>
    <scope>NUCLEOTIDE SEQUENCE [LARGE SCALE GENOMIC DNA]</scope>
    <source>
        <strain evidence="4 5">Mal52</strain>
    </source>
</reference>
<keyword evidence="5" id="KW-1185">Reference proteome</keyword>
<organism evidence="4 5">
    <name type="scientific">Symmachiella dynata</name>
    <dbReference type="NCBI Taxonomy" id="2527995"/>
    <lineage>
        <taxon>Bacteria</taxon>
        <taxon>Pseudomonadati</taxon>
        <taxon>Planctomycetota</taxon>
        <taxon>Planctomycetia</taxon>
        <taxon>Planctomycetales</taxon>
        <taxon>Planctomycetaceae</taxon>
        <taxon>Symmachiella</taxon>
    </lineage>
</organism>
<dbReference type="RefSeq" id="WP_197534367.1">
    <property type="nucleotide sequence ID" value="NZ_CP036276.1"/>
</dbReference>
<dbReference type="KEGG" id="sdyn:Mal52_44340"/>